<evidence type="ECO:0000256" key="2">
    <source>
        <dbReference type="ARBA" id="ARBA00004481"/>
    </source>
</evidence>
<feature type="domain" description="LITAF" evidence="9">
    <location>
        <begin position="117"/>
        <end position="201"/>
    </location>
</feature>
<evidence type="ECO:0000256" key="3">
    <source>
        <dbReference type="ARBA" id="ARBA00004630"/>
    </source>
</evidence>
<evidence type="ECO:0000256" key="6">
    <source>
        <dbReference type="ARBA" id="ARBA00022833"/>
    </source>
</evidence>
<name>A0ABD1DDU0_CULPP</name>
<comment type="similarity">
    <text evidence="4">Belongs to the CDIP1/LITAF family.</text>
</comment>
<dbReference type="SMART" id="SM00714">
    <property type="entry name" value="LITAF"/>
    <property type="match status" value="1"/>
</dbReference>
<comment type="subcellular location">
    <subcellularLocation>
        <location evidence="2">Endosome membrane</location>
        <topology evidence="2">Peripheral membrane protein</topology>
    </subcellularLocation>
    <subcellularLocation>
        <location evidence="1">Late endosome membrane</location>
    </subcellularLocation>
    <subcellularLocation>
        <location evidence="3">Lysosome membrane</location>
        <topology evidence="3">Peripheral membrane protein</topology>
        <orientation evidence="3">Cytoplasmic side</orientation>
    </subcellularLocation>
</comment>
<dbReference type="InterPro" id="IPR037519">
    <property type="entry name" value="LITAF_fam"/>
</dbReference>
<organism evidence="10 11">
    <name type="scientific">Culex pipiens pipiens</name>
    <name type="common">Northern house mosquito</name>
    <dbReference type="NCBI Taxonomy" id="38569"/>
    <lineage>
        <taxon>Eukaryota</taxon>
        <taxon>Metazoa</taxon>
        <taxon>Ecdysozoa</taxon>
        <taxon>Arthropoda</taxon>
        <taxon>Hexapoda</taxon>
        <taxon>Insecta</taxon>
        <taxon>Pterygota</taxon>
        <taxon>Neoptera</taxon>
        <taxon>Endopterygota</taxon>
        <taxon>Diptera</taxon>
        <taxon>Nematocera</taxon>
        <taxon>Culicoidea</taxon>
        <taxon>Culicidae</taxon>
        <taxon>Culicinae</taxon>
        <taxon>Culicini</taxon>
        <taxon>Culex</taxon>
        <taxon>Culex</taxon>
    </lineage>
</organism>
<evidence type="ECO:0000259" key="9">
    <source>
        <dbReference type="PROSITE" id="PS51837"/>
    </source>
</evidence>
<keyword evidence="8" id="KW-1133">Transmembrane helix</keyword>
<evidence type="ECO:0000256" key="5">
    <source>
        <dbReference type="ARBA" id="ARBA00022723"/>
    </source>
</evidence>
<keyword evidence="5" id="KW-0479">Metal-binding</keyword>
<dbReference type="InterPro" id="IPR006629">
    <property type="entry name" value="LITAF"/>
</dbReference>
<evidence type="ECO:0000313" key="10">
    <source>
        <dbReference type="EMBL" id="KAL1397830.1"/>
    </source>
</evidence>
<dbReference type="PROSITE" id="PS51837">
    <property type="entry name" value="LITAF"/>
    <property type="match status" value="1"/>
</dbReference>
<dbReference type="GO" id="GO:0005765">
    <property type="term" value="C:lysosomal membrane"/>
    <property type="evidence" value="ECO:0007669"/>
    <property type="project" value="UniProtKB-SubCell"/>
</dbReference>
<reference evidence="10 11" key="1">
    <citation type="submission" date="2024-05" db="EMBL/GenBank/DDBJ databases">
        <title>Culex pipiens pipiens assembly and annotation.</title>
        <authorList>
            <person name="Alout H."/>
            <person name="Durand T."/>
        </authorList>
    </citation>
    <scope>NUCLEOTIDE SEQUENCE [LARGE SCALE GENOMIC DNA]</scope>
    <source>
        <strain evidence="10">HA-2024</strain>
        <tissue evidence="10">Whole body</tissue>
    </source>
</reference>
<keyword evidence="6" id="KW-0862">Zinc</keyword>
<dbReference type="AlphaFoldDB" id="A0ABD1DDU0"/>
<evidence type="ECO:0000256" key="7">
    <source>
        <dbReference type="ARBA" id="ARBA00023136"/>
    </source>
</evidence>
<evidence type="ECO:0000256" key="1">
    <source>
        <dbReference type="ARBA" id="ARBA00004414"/>
    </source>
</evidence>
<comment type="caution">
    <text evidence="10">The sequence shown here is derived from an EMBL/GenBank/DDBJ whole genome shotgun (WGS) entry which is preliminary data.</text>
</comment>
<accession>A0ABD1DDU0</accession>
<protein>
    <recommendedName>
        <fullName evidence="9">LITAF domain-containing protein</fullName>
    </recommendedName>
</protein>
<dbReference type="GO" id="GO:0046872">
    <property type="term" value="F:metal ion binding"/>
    <property type="evidence" value="ECO:0007669"/>
    <property type="project" value="UniProtKB-KW"/>
</dbReference>
<dbReference type="Proteomes" id="UP001562425">
    <property type="component" value="Unassembled WGS sequence"/>
</dbReference>
<dbReference type="PANTHER" id="PTHR23292">
    <property type="entry name" value="LIPOPOLYSACCHARIDE-INDUCED TUMOR NECROSIS FACTOR-ALPHA FACTOR"/>
    <property type="match status" value="1"/>
</dbReference>
<evidence type="ECO:0000313" key="11">
    <source>
        <dbReference type="Proteomes" id="UP001562425"/>
    </source>
</evidence>
<evidence type="ECO:0000256" key="4">
    <source>
        <dbReference type="ARBA" id="ARBA00005975"/>
    </source>
</evidence>
<keyword evidence="11" id="KW-1185">Reference proteome</keyword>
<keyword evidence="7 8" id="KW-0472">Membrane</keyword>
<sequence>MFLIALGTQAEADWPDNQQAPVGPDLRDYSEKLRETSWVVPFLTLFLKADSSCIVKDRKIHQQLPTPPEGNTNPKMSKEAPPAYGFIPPQSAPPSYAQAVGGVPPASPFVPNVPQPTGPAIITTVVPVGPQTTHMICPSCHSEINTQTTTSPGLIAYVSGFLIALFGCWLGCCLIPCCIDECMDVHHSCPHCKAYLGRHRR</sequence>
<keyword evidence="8" id="KW-0812">Transmembrane</keyword>
<evidence type="ECO:0000256" key="8">
    <source>
        <dbReference type="SAM" id="Phobius"/>
    </source>
</evidence>
<gene>
    <name evidence="10" type="ORF">pipiens_009445</name>
</gene>
<dbReference type="Pfam" id="PF10601">
    <property type="entry name" value="zf-LITAF-like"/>
    <property type="match status" value="1"/>
</dbReference>
<feature type="transmembrane region" description="Helical" evidence="8">
    <location>
        <begin position="154"/>
        <end position="179"/>
    </location>
</feature>
<dbReference type="GO" id="GO:0031902">
    <property type="term" value="C:late endosome membrane"/>
    <property type="evidence" value="ECO:0007669"/>
    <property type="project" value="UniProtKB-SubCell"/>
</dbReference>
<dbReference type="EMBL" id="JBEHCU010006127">
    <property type="protein sequence ID" value="KAL1397830.1"/>
    <property type="molecule type" value="Genomic_DNA"/>
</dbReference>
<proteinExistence type="inferred from homology"/>
<dbReference type="PANTHER" id="PTHR23292:SF6">
    <property type="entry name" value="FI16602P1-RELATED"/>
    <property type="match status" value="1"/>
</dbReference>